<sequence>MNHDSQPERLQYWAVTFDGRPPGAGGQLNTAGWPSDDRDYAIAQAVDKAMRHGIDMSRMRVFQRLEITVKSEWVEDDTTIDDQELIDDIIKDIRNIDGYTFPDKP</sequence>
<dbReference type="AlphaFoldDB" id="A0A2X0U140"/>
<evidence type="ECO:0000313" key="2">
    <source>
        <dbReference type="Proteomes" id="UP000250192"/>
    </source>
</evidence>
<dbReference type="RefSeq" id="WP_111823875.1">
    <property type="nucleotide sequence ID" value="NZ_CBDERX010000069.1"/>
</dbReference>
<proteinExistence type="predicted"/>
<evidence type="ECO:0000313" key="1">
    <source>
        <dbReference type="EMBL" id="SPT55863.1"/>
    </source>
</evidence>
<accession>A0A2X0U140</accession>
<name>A0A2X0U140_9ACTO</name>
<dbReference type="Proteomes" id="UP000250192">
    <property type="component" value="Unassembled WGS sequence"/>
</dbReference>
<dbReference type="OrthoDB" id="3268163at2"/>
<gene>
    <name evidence="1" type="ORF">NCTC9935_01373</name>
</gene>
<reference evidence="1 2" key="1">
    <citation type="submission" date="2018-06" db="EMBL/GenBank/DDBJ databases">
        <authorList>
            <consortium name="Pathogen Informatics"/>
            <person name="Doyle S."/>
        </authorList>
    </citation>
    <scope>NUCLEOTIDE SEQUENCE [LARGE SCALE GENOMIC DNA]</scope>
    <source>
        <strain evidence="1 2">NCTC9935</strain>
    </source>
</reference>
<organism evidence="1 2">
    <name type="scientific">Schaalia odontolytica</name>
    <dbReference type="NCBI Taxonomy" id="1660"/>
    <lineage>
        <taxon>Bacteria</taxon>
        <taxon>Bacillati</taxon>
        <taxon>Actinomycetota</taxon>
        <taxon>Actinomycetes</taxon>
        <taxon>Actinomycetales</taxon>
        <taxon>Actinomycetaceae</taxon>
        <taxon>Schaalia</taxon>
    </lineage>
</organism>
<protein>
    <submittedName>
        <fullName evidence="1">Uncharacterized protein</fullName>
    </submittedName>
</protein>
<keyword evidence="2" id="KW-1185">Reference proteome</keyword>
<dbReference type="GeneID" id="93758540"/>
<dbReference type="EMBL" id="UAPR01000004">
    <property type="protein sequence ID" value="SPT55863.1"/>
    <property type="molecule type" value="Genomic_DNA"/>
</dbReference>